<dbReference type="PROSITE" id="PS01231">
    <property type="entry name" value="TRMA_2"/>
    <property type="match status" value="1"/>
</dbReference>
<keyword evidence="6 11" id="KW-0479">Metal-binding</keyword>
<dbReference type="Gene3D" id="2.40.50.140">
    <property type="entry name" value="Nucleic acid-binding proteins"/>
    <property type="match status" value="1"/>
</dbReference>
<dbReference type="SUPFAM" id="SSF53335">
    <property type="entry name" value="S-adenosyl-L-methionine-dependent methyltransferases"/>
    <property type="match status" value="1"/>
</dbReference>
<dbReference type="InterPro" id="IPR001566">
    <property type="entry name" value="23S_rRNA_MeTrfase_RlmD"/>
</dbReference>
<evidence type="ECO:0000256" key="1">
    <source>
        <dbReference type="ARBA" id="ARBA00022485"/>
    </source>
</evidence>
<dbReference type="GO" id="GO:0003723">
    <property type="term" value="F:RNA binding"/>
    <property type="evidence" value="ECO:0007669"/>
    <property type="project" value="InterPro"/>
</dbReference>
<dbReference type="FunFam" id="2.40.50.140:FF:000097">
    <property type="entry name" value="23S rRNA (uracil(1939)-C(5))-methyltransferase RlmD"/>
    <property type="match status" value="1"/>
</dbReference>
<comment type="caution">
    <text evidence="15">The sequence shown here is derived from an EMBL/GenBank/DDBJ whole genome shotgun (WGS) entry which is preliminary data.</text>
</comment>
<gene>
    <name evidence="11 15" type="primary">rlmD</name>
    <name evidence="15" type="ORF">GCM10011348_17760</name>
</gene>
<protein>
    <recommendedName>
        <fullName evidence="11">23S rRNA (uracil(1939)-C(5))-methyltransferase RlmD</fullName>
        <ecNumber evidence="11">2.1.1.190</ecNumber>
    </recommendedName>
    <alternativeName>
        <fullName evidence="11">23S rRNA(m5U1939)-methyltransferase</fullName>
    </alternativeName>
</protein>
<evidence type="ECO:0000256" key="12">
    <source>
        <dbReference type="PROSITE-ProRule" id="PRU01024"/>
    </source>
</evidence>
<dbReference type="PROSITE" id="PS50926">
    <property type="entry name" value="TRAM"/>
    <property type="match status" value="1"/>
</dbReference>
<comment type="catalytic activity">
    <reaction evidence="9 11">
        <text>uridine(1939) in 23S rRNA + S-adenosyl-L-methionine = 5-methyluridine(1939) in 23S rRNA + S-adenosyl-L-homocysteine + H(+)</text>
        <dbReference type="Rhea" id="RHEA:42908"/>
        <dbReference type="Rhea" id="RHEA-COMP:10278"/>
        <dbReference type="Rhea" id="RHEA-COMP:10279"/>
        <dbReference type="ChEBI" id="CHEBI:15378"/>
        <dbReference type="ChEBI" id="CHEBI:57856"/>
        <dbReference type="ChEBI" id="CHEBI:59789"/>
        <dbReference type="ChEBI" id="CHEBI:65315"/>
        <dbReference type="ChEBI" id="CHEBI:74447"/>
        <dbReference type="EC" id="2.1.1.190"/>
    </reaction>
</comment>
<dbReference type="Gene3D" id="3.40.50.150">
    <property type="entry name" value="Vaccinia Virus protein VP39"/>
    <property type="match status" value="1"/>
</dbReference>
<dbReference type="GO" id="GO:0070041">
    <property type="term" value="F:rRNA (uridine-C5-)-methyltransferase activity"/>
    <property type="evidence" value="ECO:0007669"/>
    <property type="project" value="UniProtKB-UniRule"/>
</dbReference>
<evidence type="ECO:0000259" key="14">
    <source>
        <dbReference type="PROSITE" id="PS50926"/>
    </source>
</evidence>
<evidence type="ECO:0000256" key="9">
    <source>
        <dbReference type="ARBA" id="ARBA00052756"/>
    </source>
</evidence>
<dbReference type="PANTHER" id="PTHR11061">
    <property type="entry name" value="RNA M5U METHYLTRANSFERASE"/>
    <property type="match status" value="1"/>
</dbReference>
<dbReference type="InterPro" id="IPR002792">
    <property type="entry name" value="TRAM_dom"/>
</dbReference>
<reference evidence="15 16" key="1">
    <citation type="journal article" date="2014" name="Int. J. Syst. Evol. Microbiol.">
        <title>Complete genome sequence of Corynebacterium casei LMG S-19264T (=DSM 44701T), isolated from a smear-ripened cheese.</title>
        <authorList>
            <consortium name="US DOE Joint Genome Institute (JGI-PGF)"/>
            <person name="Walter F."/>
            <person name="Albersmeier A."/>
            <person name="Kalinowski J."/>
            <person name="Ruckert C."/>
        </authorList>
    </citation>
    <scope>NUCLEOTIDE SEQUENCE [LARGE SCALE GENOMIC DNA]</scope>
    <source>
        <strain evidence="15 16">CGMCC 1.7286</strain>
    </source>
</reference>
<dbReference type="GO" id="GO:0005506">
    <property type="term" value="F:iron ion binding"/>
    <property type="evidence" value="ECO:0007669"/>
    <property type="project" value="UniProtKB-UniRule"/>
</dbReference>
<dbReference type="EMBL" id="BMLT01000004">
    <property type="protein sequence ID" value="GGO80635.1"/>
    <property type="molecule type" value="Genomic_DNA"/>
</dbReference>
<evidence type="ECO:0000313" key="16">
    <source>
        <dbReference type="Proteomes" id="UP000599578"/>
    </source>
</evidence>
<feature type="binding site" evidence="11">
    <location>
        <position position="96"/>
    </location>
    <ligand>
        <name>[4Fe-4S] cluster</name>
        <dbReference type="ChEBI" id="CHEBI:49883"/>
    </ligand>
</feature>
<dbReference type="SUPFAM" id="SSF50249">
    <property type="entry name" value="Nucleic acid-binding proteins"/>
    <property type="match status" value="1"/>
</dbReference>
<evidence type="ECO:0000256" key="7">
    <source>
        <dbReference type="ARBA" id="ARBA00023004"/>
    </source>
</evidence>
<keyword evidence="8 11" id="KW-0411">Iron-sulfur</keyword>
<keyword evidence="5 11" id="KW-0949">S-adenosyl-L-methionine</keyword>
<feature type="binding site" evidence="11 12">
    <location>
        <position position="285"/>
    </location>
    <ligand>
        <name>S-adenosyl-L-methionine</name>
        <dbReference type="ChEBI" id="CHEBI:59789"/>
    </ligand>
</feature>
<evidence type="ECO:0000256" key="10">
    <source>
        <dbReference type="ARBA" id="ARBA00059995"/>
    </source>
</evidence>
<keyword evidence="16" id="KW-1185">Reference proteome</keyword>
<dbReference type="NCBIfam" id="NF009639">
    <property type="entry name" value="PRK13168.1"/>
    <property type="match status" value="1"/>
</dbReference>
<evidence type="ECO:0000256" key="4">
    <source>
        <dbReference type="ARBA" id="ARBA00022679"/>
    </source>
</evidence>
<dbReference type="NCBIfam" id="TIGR00479">
    <property type="entry name" value="rumA"/>
    <property type="match status" value="1"/>
</dbReference>
<dbReference type="Pfam" id="PF01938">
    <property type="entry name" value="TRAM"/>
    <property type="match status" value="1"/>
</dbReference>
<evidence type="ECO:0000256" key="3">
    <source>
        <dbReference type="ARBA" id="ARBA00022603"/>
    </source>
</evidence>
<accession>A0A917ZCU7</accession>
<evidence type="ECO:0000256" key="6">
    <source>
        <dbReference type="ARBA" id="ARBA00022723"/>
    </source>
</evidence>
<dbReference type="EC" id="2.1.1.190" evidence="11"/>
<feature type="binding site" evidence="11 12">
    <location>
        <position position="383"/>
    </location>
    <ligand>
        <name>S-adenosyl-L-methionine</name>
        <dbReference type="ChEBI" id="CHEBI:59789"/>
    </ligand>
</feature>
<dbReference type="InterPro" id="IPR029063">
    <property type="entry name" value="SAM-dependent_MTases_sf"/>
</dbReference>
<feature type="binding site" evidence="11">
    <location>
        <position position="178"/>
    </location>
    <ligand>
        <name>[4Fe-4S] cluster</name>
        <dbReference type="ChEBI" id="CHEBI:49883"/>
    </ligand>
</feature>
<dbReference type="Pfam" id="PF05958">
    <property type="entry name" value="tRNA_U5-meth_tr"/>
    <property type="match status" value="1"/>
</dbReference>
<feature type="binding site" evidence="11 12">
    <location>
        <position position="335"/>
    </location>
    <ligand>
        <name>S-adenosyl-L-methionine</name>
        <dbReference type="ChEBI" id="CHEBI:59789"/>
    </ligand>
</feature>
<evidence type="ECO:0000256" key="8">
    <source>
        <dbReference type="ARBA" id="ARBA00023014"/>
    </source>
</evidence>
<keyword evidence="2 11" id="KW-0698">rRNA processing</keyword>
<feature type="binding site" evidence="11">
    <location>
        <position position="319"/>
    </location>
    <ligand>
        <name>S-adenosyl-L-methionine</name>
        <dbReference type="ChEBI" id="CHEBI:59789"/>
    </ligand>
</feature>
<dbReference type="GO" id="GO:0051539">
    <property type="term" value="F:4 iron, 4 sulfur cluster binding"/>
    <property type="evidence" value="ECO:0007669"/>
    <property type="project" value="UniProtKB-KW"/>
</dbReference>
<feature type="binding site" evidence="11">
    <location>
        <position position="90"/>
    </location>
    <ligand>
        <name>[4Fe-4S] cluster</name>
        <dbReference type="ChEBI" id="CHEBI:49883"/>
    </ligand>
</feature>
<evidence type="ECO:0000256" key="13">
    <source>
        <dbReference type="SAM" id="MobiDB-lite"/>
    </source>
</evidence>
<feature type="domain" description="TRAM" evidence="14">
    <location>
        <begin position="17"/>
        <end position="77"/>
    </location>
</feature>
<dbReference type="CDD" id="cd02440">
    <property type="entry name" value="AdoMet_MTases"/>
    <property type="match status" value="1"/>
</dbReference>
<dbReference type="GO" id="GO:0070475">
    <property type="term" value="P:rRNA base methylation"/>
    <property type="evidence" value="ECO:0007669"/>
    <property type="project" value="TreeGrafter"/>
</dbReference>
<organism evidence="15 16">
    <name type="scientific">Marinobacterium nitratireducens</name>
    <dbReference type="NCBI Taxonomy" id="518897"/>
    <lineage>
        <taxon>Bacteria</taxon>
        <taxon>Pseudomonadati</taxon>
        <taxon>Pseudomonadota</taxon>
        <taxon>Gammaproteobacteria</taxon>
        <taxon>Oceanospirillales</taxon>
        <taxon>Oceanospirillaceae</taxon>
        <taxon>Marinobacterium</taxon>
    </lineage>
</organism>
<dbReference type="RefSeq" id="WP_188860231.1">
    <property type="nucleotide sequence ID" value="NZ_BMLT01000004.1"/>
</dbReference>
<keyword evidence="1 11" id="KW-0004">4Fe-4S</keyword>
<sequence length="453" mass="50425">MSRRPIRFGGPARASSRRQNATPDLEELQIERLSHEGRGVARAAGKTVFVAGALPGERVRARLLADRSRYCEAEMLEVLEASPDRTEPGCSHYRQCGGCDLQHLRPQRQIAFKQEQALDQLSRLGKLAPEHVEAPLVSLPWHYRRSARIGINQLQRNAEPLVGFRRRASNKLLAIEQCEVLDPRAQTLFVQLRQALAECGDIKQITHAQVQYGDQAGALTLRVKKALDDSTRTRLQACAEALELELYIESDAGIRYAGKGTPAPLQYSLPAYDVVLDFAPGDFLQVNADLNRQMVSRALDWLAPTAQDRVLDLFCGLGNFTLPLARHSAEVVGIEGSAEMVERATANARRNGLGNVRIYRQDLSQDFRHQGWYRGGFDLILLDPPRTGAREAVQQLTQYRARRVLYVACNPAALARDGAELAAAGYRLSRFCVMDMFPHTAHVEALALFELAP</sequence>
<evidence type="ECO:0000313" key="15">
    <source>
        <dbReference type="EMBL" id="GGO80635.1"/>
    </source>
</evidence>
<dbReference type="FunFam" id="3.40.50.150:FF:000009">
    <property type="entry name" value="23S rRNA (Uracil(1939)-C(5))-methyltransferase RlmD"/>
    <property type="match status" value="1"/>
</dbReference>
<dbReference type="InterPro" id="IPR030391">
    <property type="entry name" value="MeTrfase_TrmA_CS"/>
</dbReference>
<keyword evidence="7 11" id="KW-0408">Iron</keyword>
<dbReference type="PROSITE" id="PS51687">
    <property type="entry name" value="SAM_MT_RNA_M5U"/>
    <property type="match status" value="1"/>
</dbReference>
<feature type="binding site" evidence="11">
    <location>
        <position position="362"/>
    </location>
    <ligand>
        <name>S-adenosyl-L-methionine</name>
        <dbReference type="ChEBI" id="CHEBI:59789"/>
    </ligand>
</feature>
<dbReference type="AlphaFoldDB" id="A0A917ZCU7"/>
<evidence type="ECO:0000256" key="11">
    <source>
        <dbReference type="HAMAP-Rule" id="MF_01010"/>
    </source>
</evidence>
<feature type="binding site" evidence="11">
    <location>
        <position position="99"/>
    </location>
    <ligand>
        <name>[4Fe-4S] cluster</name>
        <dbReference type="ChEBI" id="CHEBI:49883"/>
    </ligand>
</feature>
<keyword evidence="3 11" id="KW-0489">Methyltransferase</keyword>
<dbReference type="Gene3D" id="2.40.50.1070">
    <property type="match status" value="1"/>
</dbReference>
<dbReference type="InterPro" id="IPR012340">
    <property type="entry name" value="NA-bd_OB-fold"/>
</dbReference>
<keyword evidence="4 11" id="KW-0808">Transferase</keyword>
<dbReference type="InterPro" id="IPR010280">
    <property type="entry name" value="U5_MeTrfase_fam"/>
</dbReference>
<feature type="binding site" evidence="11 12">
    <location>
        <position position="314"/>
    </location>
    <ligand>
        <name>S-adenosyl-L-methionine</name>
        <dbReference type="ChEBI" id="CHEBI:59789"/>
    </ligand>
</feature>
<evidence type="ECO:0000256" key="2">
    <source>
        <dbReference type="ARBA" id="ARBA00022552"/>
    </source>
</evidence>
<name>A0A917ZCU7_9GAMM</name>
<dbReference type="Proteomes" id="UP000599578">
    <property type="component" value="Unassembled WGS sequence"/>
</dbReference>
<comment type="function">
    <text evidence="10 11">Catalyzes the formation of 5-methyl-uridine at position 1939 (m5U1939) in 23S rRNA.</text>
</comment>
<comment type="similarity">
    <text evidence="11">Belongs to the class I-like SAM-binding methyltransferase superfamily. RNA M5U methyltransferase family. RlmD subfamily.</text>
</comment>
<proteinExistence type="inferred from homology"/>
<feature type="active site" description="Nucleophile" evidence="11 12">
    <location>
        <position position="409"/>
    </location>
</feature>
<dbReference type="HAMAP" id="MF_01010">
    <property type="entry name" value="23SrRNA_methyltr_RlmD"/>
    <property type="match status" value="1"/>
</dbReference>
<evidence type="ECO:0000256" key="5">
    <source>
        <dbReference type="ARBA" id="ARBA00022691"/>
    </source>
</evidence>
<feature type="region of interest" description="Disordered" evidence="13">
    <location>
        <begin position="1"/>
        <end position="23"/>
    </location>
</feature>
<dbReference type="PANTHER" id="PTHR11061:SF49">
    <property type="entry name" value="23S RRNA (URACIL(1939)-C(5))-METHYLTRANSFERASE RLMD"/>
    <property type="match status" value="1"/>
</dbReference>